<keyword evidence="3" id="KW-1185">Reference proteome</keyword>
<reference evidence="2" key="1">
    <citation type="submission" date="2022-06" db="EMBL/GenBank/DDBJ databases">
        <title>Ornithinimicrobium JY.X270.</title>
        <authorList>
            <person name="Huang Y."/>
        </authorList>
    </citation>
    <scope>NUCLEOTIDE SEQUENCE</scope>
    <source>
        <strain evidence="2">JY.X270</strain>
    </source>
</reference>
<evidence type="ECO:0000313" key="3">
    <source>
        <dbReference type="Proteomes" id="UP001056535"/>
    </source>
</evidence>
<evidence type="ECO:0000313" key="2">
    <source>
        <dbReference type="EMBL" id="USQ77852.1"/>
    </source>
</evidence>
<dbReference type="EMBL" id="CP099490">
    <property type="protein sequence ID" value="USQ77852.1"/>
    <property type="molecule type" value="Genomic_DNA"/>
</dbReference>
<gene>
    <name evidence="2" type="ORF">NF557_08170</name>
</gene>
<accession>A0ABY4YMM5</accession>
<dbReference type="RefSeq" id="WP_252623586.1">
    <property type="nucleotide sequence ID" value="NZ_CP099490.1"/>
</dbReference>
<protein>
    <submittedName>
        <fullName evidence="2">Uncharacterized protein</fullName>
    </submittedName>
</protein>
<evidence type="ECO:0000256" key="1">
    <source>
        <dbReference type="SAM" id="MobiDB-lite"/>
    </source>
</evidence>
<feature type="region of interest" description="Disordered" evidence="1">
    <location>
        <begin position="107"/>
        <end position="127"/>
    </location>
</feature>
<sequence>MLEHHDGGETARLDLFPDERYVVLVEQSRGGTDEEVQFRGCHADGLLDVDEADVSLLARADQFQVQDMDDVATDQILQHLEALGGKFSARELDDDHVDWCETVLRGDSHGLISPSQSGSGPRSCPRE</sequence>
<dbReference type="Proteomes" id="UP001056535">
    <property type="component" value="Chromosome"/>
</dbReference>
<name>A0ABY4YMM5_9MICO</name>
<proteinExistence type="predicted"/>
<organism evidence="2 3">
    <name type="scientific">Ornithinimicrobium cryptoxanthini</name>
    <dbReference type="NCBI Taxonomy" id="2934161"/>
    <lineage>
        <taxon>Bacteria</taxon>
        <taxon>Bacillati</taxon>
        <taxon>Actinomycetota</taxon>
        <taxon>Actinomycetes</taxon>
        <taxon>Micrococcales</taxon>
        <taxon>Ornithinimicrobiaceae</taxon>
        <taxon>Ornithinimicrobium</taxon>
    </lineage>
</organism>